<protein>
    <recommendedName>
        <fullName evidence="4">Lipoprotein</fullName>
    </recommendedName>
</protein>
<proteinExistence type="predicted"/>
<dbReference type="EMBL" id="CP093442">
    <property type="protein sequence ID" value="UOF02930.1"/>
    <property type="molecule type" value="Genomic_DNA"/>
</dbReference>
<evidence type="ECO:0000256" key="1">
    <source>
        <dbReference type="SAM" id="SignalP"/>
    </source>
</evidence>
<organism evidence="2 3">
    <name type="scientific">Bdellovibrio reynosensis</name>
    <dbReference type="NCBI Taxonomy" id="2835041"/>
    <lineage>
        <taxon>Bacteria</taxon>
        <taxon>Pseudomonadati</taxon>
        <taxon>Bdellovibrionota</taxon>
        <taxon>Bdellovibrionia</taxon>
        <taxon>Bdellovibrionales</taxon>
        <taxon>Pseudobdellovibrionaceae</taxon>
        <taxon>Bdellovibrio</taxon>
    </lineage>
</organism>
<name>A0ABY4CD91_9BACT</name>
<dbReference type="Proteomes" id="UP000830116">
    <property type="component" value="Chromosome"/>
</dbReference>
<feature type="chain" id="PRO_5046132233" description="Lipoprotein" evidence="1">
    <location>
        <begin position="22"/>
        <end position="181"/>
    </location>
</feature>
<dbReference type="PROSITE" id="PS51257">
    <property type="entry name" value="PROKAR_LIPOPROTEIN"/>
    <property type="match status" value="1"/>
</dbReference>
<reference evidence="2" key="1">
    <citation type="submission" date="2022-03" db="EMBL/GenBank/DDBJ databases">
        <title>Genome Identification and Characterization of new species Bdellovibrio reynosense LBG001 sp. nov. from a Mexico soil sample.</title>
        <authorList>
            <person name="Camilli A."/>
            <person name="Ajao Y."/>
            <person name="Guo X."/>
        </authorList>
    </citation>
    <scope>NUCLEOTIDE SEQUENCE</scope>
    <source>
        <strain evidence="2">LBG001</strain>
    </source>
</reference>
<evidence type="ECO:0000313" key="2">
    <source>
        <dbReference type="EMBL" id="UOF02930.1"/>
    </source>
</evidence>
<gene>
    <name evidence="2" type="ORF">MNR06_08205</name>
</gene>
<evidence type="ECO:0008006" key="4">
    <source>
        <dbReference type="Google" id="ProtNLM"/>
    </source>
</evidence>
<sequence>MKKILCVLVASLFLASCSTEDQNVEVAISSSSLPLIPATAISCLAVQNAGGDAPTADISPSYFKVPTITFSRKDASKILIIAFLRISIPIPGSSTPVTCEVGGDALAALKSTWFASSTKEAAIAAGTATDATDCPLYCGGIQADTQFTASGTMEVFGLERDPTSLEETPVRIQTPITIQSY</sequence>
<feature type="signal peptide" evidence="1">
    <location>
        <begin position="1"/>
        <end position="21"/>
    </location>
</feature>
<keyword evidence="1" id="KW-0732">Signal</keyword>
<dbReference type="RefSeq" id="WP_243540749.1">
    <property type="nucleotide sequence ID" value="NZ_CP093442.1"/>
</dbReference>
<evidence type="ECO:0000313" key="3">
    <source>
        <dbReference type="Proteomes" id="UP000830116"/>
    </source>
</evidence>
<accession>A0ABY4CD91</accession>
<keyword evidence="3" id="KW-1185">Reference proteome</keyword>